<evidence type="ECO:0000256" key="1">
    <source>
        <dbReference type="ARBA" id="ARBA00001947"/>
    </source>
</evidence>
<evidence type="ECO:0000256" key="2">
    <source>
        <dbReference type="ARBA" id="ARBA00004776"/>
    </source>
</evidence>
<evidence type="ECO:0000256" key="3">
    <source>
        <dbReference type="ARBA" id="ARBA00022670"/>
    </source>
</evidence>
<evidence type="ECO:0000256" key="8">
    <source>
        <dbReference type="ARBA" id="ARBA00023049"/>
    </source>
</evidence>
<evidence type="ECO:0000256" key="4">
    <source>
        <dbReference type="ARBA" id="ARBA00022723"/>
    </source>
</evidence>
<comment type="pathway">
    <text evidence="2">Cell wall biogenesis; cell wall polysaccharide biosynthesis.</text>
</comment>
<dbReference type="GO" id="GO:0006508">
    <property type="term" value="P:proteolysis"/>
    <property type="evidence" value="ECO:0007669"/>
    <property type="project" value="UniProtKB-KW"/>
</dbReference>
<evidence type="ECO:0000256" key="5">
    <source>
        <dbReference type="ARBA" id="ARBA00022729"/>
    </source>
</evidence>
<keyword evidence="6" id="KW-0378">Hydrolase</keyword>
<dbReference type="Proteomes" id="UP000045039">
    <property type="component" value="Unassembled WGS sequence"/>
</dbReference>
<comment type="cofactor">
    <cofactor evidence="1">
        <name>Zn(2+)</name>
        <dbReference type="ChEBI" id="CHEBI:29105"/>
    </cofactor>
</comment>
<evidence type="ECO:0000313" key="12">
    <source>
        <dbReference type="EMBL" id="CRP81904.1"/>
    </source>
</evidence>
<dbReference type="PANTHER" id="PTHR37425">
    <property type="match status" value="1"/>
</dbReference>
<dbReference type="Gene3D" id="3.30.1380.10">
    <property type="match status" value="1"/>
</dbReference>
<dbReference type="EMBL" id="CVVU01000245">
    <property type="protein sequence ID" value="CRP81904.1"/>
    <property type="molecule type" value="Genomic_DNA"/>
</dbReference>
<dbReference type="SUPFAM" id="SSF55166">
    <property type="entry name" value="Hedgehog/DD-peptidase"/>
    <property type="match status" value="1"/>
</dbReference>
<keyword evidence="3" id="KW-0645">Protease</keyword>
<dbReference type="GO" id="GO:0008237">
    <property type="term" value="F:metallopeptidase activity"/>
    <property type="evidence" value="ECO:0007669"/>
    <property type="project" value="UniProtKB-KW"/>
</dbReference>
<evidence type="ECO:0000256" key="10">
    <source>
        <dbReference type="ARBA" id="ARBA00093448"/>
    </source>
</evidence>
<keyword evidence="7" id="KW-0862">Zinc</keyword>
<dbReference type="AlphaFoldDB" id="A0A263PUK2"/>
<keyword evidence="8" id="KW-0482">Metalloprotease</keyword>
<comment type="caution">
    <text evidence="12">The sequence shown here is derived from an EMBL/GenBank/DDBJ whole genome shotgun (WGS) entry which is preliminary data.</text>
</comment>
<protein>
    <recommendedName>
        <fullName evidence="11">Murein endopeptidase K</fullName>
    </recommendedName>
</protein>
<keyword evidence="9" id="KW-0961">Cell wall biogenesis/degradation</keyword>
<proteinExistence type="inferred from homology"/>
<name>A0A263PUK2_PSEAI</name>
<gene>
    <name evidence="12" type="ORF">PAERUG_P19_London_7_VIM_2_05_10_05664</name>
</gene>
<dbReference type="InterPro" id="IPR010275">
    <property type="entry name" value="MepK"/>
</dbReference>
<reference evidence="13" key="1">
    <citation type="submission" date="2015-06" db="EMBL/GenBank/DDBJ databases">
        <authorList>
            <person name="Radhakrishnan Rajesh"/>
            <person name="Underwood Anthony"/>
            <person name="Al-Shahib Ali"/>
        </authorList>
    </citation>
    <scope>NUCLEOTIDE SEQUENCE [LARGE SCALE GENOMIC DNA]</scope>
    <source>
        <strain evidence="13">P19_London_7_VIM_2_05_10</strain>
    </source>
</reference>
<organism evidence="12 13">
    <name type="scientific">Pseudomonas aeruginosa</name>
    <dbReference type="NCBI Taxonomy" id="287"/>
    <lineage>
        <taxon>Bacteria</taxon>
        <taxon>Pseudomonadati</taxon>
        <taxon>Pseudomonadota</taxon>
        <taxon>Gammaproteobacteria</taxon>
        <taxon>Pseudomonadales</taxon>
        <taxon>Pseudomonadaceae</taxon>
        <taxon>Pseudomonas</taxon>
    </lineage>
</organism>
<evidence type="ECO:0000256" key="7">
    <source>
        <dbReference type="ARBA" id="ARBA00022833"/>
    </source>
</evidence>
<keyword evidence="5" id="KW-0732">Signal</keyword>
<evidence type="ECO:0000256" key="9">
    <source>
        <dbReference type="ARBA" id="ARBA00023316"/>
    </source>
</evidence>
<accession>A0A263PUK2</accession>
<evidence type="ECO:0000256" key="6">
    <source>
        <dbReference type="ARBA" id="ARBA00022801"/>
    </source>
</evidence>
<dbReference type="GO" id="GO:0071555">
    <property type="term" value="P:cell wall organization"/>
    <property type="evidence" value="ECO:0007669"/>
    <property type="project" value="UniProtKB-KW"/>
</dbReference>
<comment type="similarity">
    <text evidence="10">Belongs to the peptidase M15 family.</text>
</comment>
<keyword evidence="4" id="KW-0479">Metal-binding</keyword>
<dbReference type="Pfam" id="PF05951">
    <property type="entry name" value="Peptidase_M15_2"/>
    <property type="match status" value="1"/>
</dbReference>
<evidence type="ECO:0000313" key="13">
    <source>
        <dbReference type="Proteomes" id="UP000045039"/>
    </source>
</evidence>
<evidence type="ECO:0000256" key="11">
    <source>
        <dbReference type="ARBA" id="ARBA00093666"/>
    </source>
</evidence>
<dbReference type="InterPro" id="IPR009045">
    <property type="entry name" value="Zn_M74/Hedgehog-like"/>
</dbReference>
<dbReference type="GO" id="GO:0046872">
    <property type="term" value="F:metal ion binding"/>
    <property type="evidence" value="ECO:0007669"/>
    <property type="project" value="UniProtKB-KW"/>
</dbReference>
<dbReference type="PANTHER" id="PTHR37425:SF1">
    <property type="entry name" value="OUTER MEMBRANE PROTEIN"/>
    <property type="match status" value="1"/>
</dbReference>
<sequence length="166" mass="18710">MAATAADTSDWRVRVLMRERVLRLSRPDSKERLNFCYWRPSTGWDARGYMAACHLLRDVKFSQQRQIDPHLLDVLFIMQVWLQAYGQPSDIQILSGYRTPEHNGRLEGAAKNSLHMQGRAADIHIPGMSTQVLANMGKMIAVGGVGLYPSRGFIHVDTGSLRSWVG</sequence>